<organism evidence="2 3">
    <name type="scientific">Shewanella maritima</name>
    <dbReference type="NCBI Taxonomy" id="2520507"/>
    <lineage>
        <taxon>Bacteria</taxon>
        <taxon>Pseudomonadati</taxon>
        <taxon>Pseudomonadota</taxon>
        <taxon>Gammaproteobacteria</taxon>
        <taxon>Alteromonadales</taxon>
        <taxon>Shewanellaceae</taxon>
        <taxon>Shewanella</taxon>
    </lineage>
</organism>
<keyword evidence="3" id="KW-1185">Reference proteome</keyword>
<proteinExistence type="predicted"/>
<evidence type="ECO:0000313" key="2">
    <source>
        <dbReference type="EMBL" id="QBF82516.1"/>
    </source>
</evidence>
<keyword evidence="1" id="KW-1133">Transmembrane helix</keyword>
<gene>
    <name evidence="2" type="ORF">EXU30_07255</name>
</gene>
<feature type="transmembrane region" description="Helical" evidence="1">
    <location>
        <begin position="48"/>
        <end position="65"/>
    </location>
</feature>
<evidence type="ECO:0000313" key="3">
    <source>
        <dbReference type="Proteomes" id="UP000291106"/>
    </source>
</evidence>
<reference evidence="2 3" key="1">
    <citation type="submission" date="2019-02" db="EMBL/GenBank/DDBJ databases">
        <title>Shewanella sp. D4-2 isolated from Dokdo Island.</title>
        <authorList>
            <person name="Baek K."/>
        </authorList>
    </citation>
    <scope>NUCLEOTIDE SEQUENCE [LARGE SCALE GENOMIC DNA]</scope>
    <source>
        <strain evidence="2 3">D4-2</strain>
    </source>
</reference>
<dbReference type="EMBL" id="CP036200">
    <property type="protein sequence ID" value="QBF82516.1"/>
    <property type="molecule type" value="Genomic_DNA"/>
</dbReference>
<dbReference type="RefSeq" id="WP_130598722.1">
    <property type="nucleotide sequence ID" value="NZ_CP036200.1"/>
</dbReference>
<dbReference type="KEGG" id="smai:EXU30_07255"/>
<dbReference type="AlphaFoldDB" id="A0A411PFZ3"/>
<dbReference type="OrthoDB" id="6263117at2"/>
<keyword evidence="1" id="KW-0472">Membrane</keyword>
<name>A0A411PFZ3_9GAMM</name>
<dbReference type="Proteomes" id="UP000291106">
    <property type="component" value="Chromosome"/>
</dbReference>
<accession>A0A411PFZ3</accession>
<sequence>MVFNLVSPTLAVLSNSKRQKLSRRLLGLIFTSFVLLFSLFLYRQPYTVLIAWSLAALLAWHLLFVRRTIVFDLERKQITTEVSSVYTLAMQVISIEGITALQFLQSTKRGETRAYYEIHAVLKNQTETIRLEFGSKDLMLELVKQISDFTNIPWVDN</sequence>
<keyword evidence="1" id="KW-0812">Transmembrane</keyword>
<evidence type="ECO:0000256" key="1">
    <source>
        <dbReference type="SAM" id="Phobius"/>
    </source>
</evidence>
<feature type="transmembrane region" description="Helical" evidence="1">
    <location>
        <begin position="25"/>
        <end position="42"/>
    </location>
</feature>
<protein>
    <submittedName>
        <fullName evidence="2">Uncharacterized protein</fullName>
    </submittedName>
</protein>